<name>A0A2K1JU44_PHYPA</name>
<sequence length="58" mass="6623">MCITSSKLTPPGLIHEELSKMALAQLGSLKLIQVSKETLANYSKRMHSALFWWLIFIF</sequence>
<evidence type="ECO:0000313" key="1">
    <source>
        <dbReference type="EMBL" id="PNR45052.1"/>
    </source>
</evidence>
<reference evidence="2" key="3">
    <citation type="submission" date="2020-12" db="UniProtKB">
        <authorList>
            <consortium name="EnsemblPlants"/>
        </authorList>
    </citation>
    <scope>IDENTIFICATION</scope>
</reference>
<organism evidence="1">
    <name type="scientific">Physcomitrium patens</name>
    <name type="common">Spreading-leaved earth moss</name>
    <name type="synonym">Physcomitrella patens</name>
    <dbReference type="NCBI Taxonomy" id="3218"/>
    <lineage>
        <taxon>Eukaryota</taxon>
        <taxon>Viridiplantae</taxon>
        <taxon>Streptophyta</taxon>
        <taxon>Embryophyta</taxon>
        <taxon>Bryophyta</taxon>
        <taxon>Bryophytina</taxon>
        <taxon>Bryopsida</taxon>
        <taxon>Funariidae</taxon>
        <taxon>Funariales</taxon>
        <taxon>Funariaceae</taxon>
        <taxon>Physcomitrium</taxon>
    </lineage>
</organism>
<dbReference type="Proteomes" id="UP000006727">
    <property type="component" value="Chromosome 11"/>
</dbReference>
<evidence type="ECO:0000313" key="3">
    <source>
        <dbReference type="Proteomes" id="UP000006727"/>
    </source>
</evidence>
<reference evidence="1 3" key="2">
    <citation type="journal article" date="2018" name="Plant J.">
        <title>The Physcomitrella patens chromosome-scale assembly reveals moss genome structure and evolution.</title>
        <authorList>
            <person name="Lang D."/>
            <person name="Ullrich K.K."/>
            <person name="Murat F."/>
            <person name="Fuchs J."/>
            <person name="Jenkins J."/>
            <person name="Haas F.B."/>
            <person name="Piednoel M."/>
            <person name="Gundlach H."/>
            <person name="Van Bel M."/>
            <person name="Meyberg R."/>
            <person name="Vives C."/>
            <person name="Morata J."/>
            <person name="Symeonidi A."/>
            <person name="Hiss M."/>
            <person name="Muchero W."/>
            <person name="Kamisugi Y."/>
            <person name="Saleh O."/>
            <person name="Blanc G."/>
            <person name="Decker E.L."/>
            <person name="van Gessel N."/>
            <person name="Grimwood J."/>
            <person name="Hayes R.D."/>
            <person name="Graham S.W."/>
            <person name="Gunter L.E."/>
            <person name="McDaniel S.F."/>
            <person name="Hoernstein S.N.W."/>
            <person name="Larsson A."/>
            <person name="Li F.W."/>
            <person name="Perroud P.F."/>
            <person name="Phillips J."/>
            <person name="Ranjan P."/>
            <person name="Rokshar D.S."/>
            <person name="Rothfels C.J."/>
            <person name="Schneider L."/>
            <person name="Shu S."/>
            <person name="Stevenson D.W."/>
            <person name="Thummler F."/>
            <person name="Tillich M."/>
            <person name="Villarreal Aguilar J.C."/>
            <person name="Widiez T."/>
            <person name="Wong G.K."/>
            <person name="Wymore A."/>
            <person name="Zhang Y."/>
            <person name="Zimmer A.D."/>
            <person name="Quatrano R.S."/>
            <person name="Mayer K.F.X."/>
            <person name="Goodstein D."/>
            <person name="Casacuberta J.M."/>
            <person name="Vandepoele K."/>
            <person name="Reski R."/>
            <person name="Cuming A.C."/>
            <person name="Tuskan G.A."/>
            <person name="Maumus F."/>
            <person name="Salse J."/>
            <person name="Schmutz J."/>
            <person name="Rensing S.A."/>
        </authorList>
    </citation>
    <scope>NUCLEOTIDE SEQUENCE [LARGE SCALE GENOMIC DNA]</scope>
    <source>
        <strain evidence="2 3">cv. Gransden 2004</strain>
    </source>
</reference>
<dbReference type="Gramene" id="Pp3c11_9619V3.1">
    <property type="protein sequence ID" value="Pp3c11_9619V3.1"/>
    <property type="gene ID" value="Pp3c11_9619"/>
</dbReference>
<keyword evidence="3" id="KW-1185">Reference proteome</keyword>
<evidence type="ECO:0000313" key="2">
    <source>
        <dbReference type="EnsemblPlants" id="Pp3c11_9619V3.1"/>
    </source>
</evidence>
<protein>
    <submittedName>
        <fullName evidence="1 2">Uncharacterized protein</fullName>
    </submittedName>
</protein>
<gene>
    <name evidence="1" type="ORF">PHYPA_014823</name>
</gene>
<dbReference type="EnsemblPlants" id="Pp3c11_9619V3.1">
    <property type="protein sequence ID" value="Pp3c11_9619V3.1"/>
    <property type="gene ID" value="Pp3c11_9619"/>
</dbReference>
<dbReference type="EMBL" id="ABEU02000011">
    <property type="protein sequence ID" value="PNR45052.1"/>
    <property type="molecule type" value="Genomic_DNA"/>
</dbReference>
<accession>A0A2K1JU44</accession>
<dbReference type="InParanoid" id="A0A2K1JU44"/>
<dbReference type="AlphaFoldDB" id="A0A2K1JU44"/>
<proteinExistence type="predicted"/>
<reference evidence="1 3" key="1">
    <citation type="journal article" date="2008" name="Science">
        <title>The Physcomitrella genome reveals evolutionary insights into the conquest of land by plants.</title>
        <authorList>
            <person name="Rensing S."/>
            <person name="Lang D."/>
            <person name="Zimmer A."/>
            <person name="Terry A."/>
            <person name="Salamov A."/>
            <person name="Shapiro H."/>
            <person name="Nishiyama T."/>
            <person name="Perroud P.-F."/>
            <person name="Lindquist E."/>
            <person name="Kamisugi Y."/>
            <person name="Tanahashi T."/>
            <person name="Sakakibara K."/>
            <person name="Fujita T."/>
            <person name="Oishi K."/>
            <person name="Shin-I T."/>
            <person name="Kuroki Y."/>
            <person name="Toyoda A."/>
            <person name="Suzuki Y."/>
            <person name="Hashimoto A."/>
            <person name="Yamaguchi K."/>
            <person name="Sugano A."/>
            <person name="Kohara Y."/>
            <person name="Fujiyama A."/>
            <person name="Anterola A."/>
            <person name="Aoki S."/>
            <person name="Ashton N."/>
            <person name="Barbazuk W.B."/>
            <person name="Barker E."/>
            <person name="Bennetzen J."/>
            <person name="Bezanilla M."/>
            <person name="Blankenship R."/>
            <person name="Cho S.H."/>
            <person name="Dutcher S."/>
            <person name="Estelle M."/>
            <person name="Fawcett J.A."/>
            <person name="Gundlach H."/>
            <person name="Hanada K."/>
            <person name="Heyl A."/>
            <person name="Hicks K.A."/>
            <person name="Hugh J."/>
            <person name="Lohr M."/>
            <person name="Mayer K."/>
            <person name="Melkozernov A."/>
            <person name="Murata T."/>
            <person name="Nelson D."/>
            <person name="Pils B."/>
            <person name="Prigge M."/>
            <person name="Reiss B."/>
            <person name="Renner T."/>
            <person name="Rombauts S."/>
            <person name="Rushton P."/>
            <person name="Sanderfoot A."/>
            <person name="Schween G."/>
            <person name="Shiu S.-H."/>
            <person name="Stueber K."/>
            <person name="Theodoulou F.L."/>
            <person name="Tu H."/>
            <person name="Van de Peer Y."/>
            <person name="Verrier P.J."/>
            <person name="Waters E."/>
            <person name="Wood A."/>
            <person name="Yang L."/>
            <person name="Cove D."/>
            <person name="Cuming A."/>
            <person name="Hasebe M."/>
            <person name="Lucas S."/>
            <person name="Mishler D.B."/>
            <person name="Reski R."/>
            <person name="Grigoriev I."/>
            <person name="Quatrano R.S."/>
            <person name="Boore J.L."/>
        </authorList>
    </citation>
    <scope>NUCLEOTIDE SEQUENCE [LARGE SCALE GENOMIC DNA]</scope>
    <source>
        <strain evidence="2 3">cv. Gransden 2004</strain>
    </source>
</reference>